<dbReference type="EMBL" id="JACYFT010000002">
    <property type="protein sequence ID" value="MBD8050616.1"/>
    <property type="molecule type" value="Genomic_DNA"/>
</dbReference>
<feature type="transmembrane region" description="Helical" evidence="1">
    <location>
        <begin position="15"/>
        <end position="34"/>
    </location>
</feature>
<proteinExistence type="predicted"/>
<evidence type="ECO:0000313" key="3">
    <source>
        <dbReference type="Proteomes" id="UP000647424"/>
    </source>
</evidence>
<name>A0A927ILY3_9BURK</name>
<keyword evidence="1" id="KW-1133">Transmembrane helix</keyword>
<evidence type="ECO:0008006" key="4">
    <source>
        <dbReference type="Google" id="ProtNLM"/>
    </source>
</evidence>
<keyword evidence="1" id="KW-0472">Membrane</keyword>
<reference evidence="2" key="1">
    <citation type="submission" date="2020-09" db="EMBL/GenBank/DDBJ databases">
        <title>Genome seq and assembly of Limnohabitants sp.</title>
        <authorList>
            <person name="Chhetri G."/>
        </authorList>
    </citation>
    <scope>NUCLEOTIDE SEQUENCE</scope>
    <source>
        <strain evidence="2">JUR4</strain>
    </source>
</reference>
<dbReference type="RefSeq" id="WP_191819111.1">
    <property type="nucleotide sequence ID" value="NZ_JACYFT010000002.1"/>
</dbReference>
<protein>
    <recommendedName>
        <fullName evidence="4">Type 4 fimbrial biogenesis protein PilX N-terminal domain-containing protein</fullName>
    </recommendedName>
</protein>
<keyword evidence="3" id="KW-1185">Reference proteome</keyword>
<accession>A0A927ILY3</accession>
<sequence>MNHSCPQTTDAQHGAITLLVAIALVVLAALAGFYSSRSVLMDQLAGQNHARASQARLLAEAALASAQADIASRSAPLTALLTTPAPCPAGVKGPQWQCAALSVPPHPALPQAQASVTAVRDLVMAPHVLTLHAQSHWAGQNSRGLVRESVFLPVLAPAPSDAPQAALVLNGCVSEATGASLRVCPLSKSGQPCSGTASAPAVQTHFVIDTNRNGSISSAEKTACMALSSASLPGGGTRSGPSSAVPRSPCNRAAWRSVLGDITAEQLQAWSAVQERNGLHALSTPPRSIYWINSPADWGQSVGTPDTPALLVFSSQACALRCPRIAPGVHIHGSVVLDAGCDDEKMRGWQGGWIEGQLVVESGLPEWRTGTLWARPYGRNAYILDWPDGIDASRVQRVNGSWSEGSR</sequence>
<gene>
    <name evidence="2" type="ORF">IC609_08660</name>
</gene>
<dbReference type="AlphaFoldDB" id="A0A927ILY3"/>
<organism evidence="2 3">
    <name type="scientific">Limnohabitans radicicola</name>
    <dbReference type="NCBI Taxonomy" id="2771427"/>
    <lineage>
        <taxon>Bacteria</taxon>
        <taxon>Pseudomonadati</taxon>
        <taxon>Pseudomonadota</taxon>
        <taxon>Betaproteobacteria</taxon>
        <taxon>Burkholderiales</taxon>
        <taxon>Comamonadaceae</taxon>
        <taxon>Limnohabitans</taxon>
    </lineage>
</organism>
<dbReference type="Proteomes" id="UP000647424">
    <property type="component" value="Unassembled WGS sequence"/>
</dbReference>
<evidence type="ECO:0000256" key="1">
    <source>
        <dbReference type="SAM" id="Phobius"/>
    </source>
</evidence>
<keyword evidence="1" id="KW-0812">Transmembrane</keyword>
<comment type="caution">
    <text evidence="2">The sequence shown here is derived from an EMBL/GenBank/DDBJ whole genome shotgun (WGS) entry which is preliminary data.</text>
</comment>
<evidence type="ECO:0000313" key="2">
    <source>
        <dbReference type="EMBL" id="MBD8050616.1"/>
    </source>
</evidence>